<dbReference type="Pfam" id="PF13561">
    <property type="entry name" value="adh_short_C2"/>
    <property type="match status" value="1"/>
</dbReference>
<proteinExistence type="inferred from homology"/>
<keyword evidence="4" id="KW-1185">Reference proteome</keyword>
<organism evidence="3 4">
    <name type="scientific">Hyaloscypha variabilis (strain UAMH 11265 / GT02V1 / F)</name>
    <name type="common">Meliniomyces variabilis</name>
    <dbReference type="NCBI Taxonomy" id="1149755"/>
    <lineage>
        <taxon>Eukaryota</taxon>
        <taxon>Fungi</taxon>
        <taxon>Dikarya</taxon>
        <taxon>Ascomycota</taxon>
        <taxon>Pezizomycotina</taxon>
        <taxon>Leotiomycetes</taxon>
        <taxon>Helotiales</taxon>
        <taxon>Hyaloscyphaceae</taxon>
        <taxon>Hyaloscypha</taxon>
        <taxon>Hyaloscypha variabilis</taxon>
    </lineage>
</organism>
<reference evidence="3 4" key="1">
    <citation type="submission" date="2016-04" db="EMBL/GenBank/DDBJ databases">
        <title>A degradative enzymes factory behind the ericoid mycorrhizal symbiosis.</title>
        <authorList>
            <consortium name="DOE Joint Genome Institute"/>
            <person name="Martino E."/>
            <person name="Morin E."/>
            <person name="Grelet G."/>
            <person name="Kuo A."/>
            <person name="Kohler A."/>
            <person name="Daghino S."/>
            <person name="Barry K."/>
            <person name="Choi C."/>
            <person name="Cichocki N."/>
            <person name="Clum A."/>
            <person name="Copeland A."/>
            <person name="Hainaut M."/>
            <person name="Haridas S."/>
            <person name="Labutti K."/>
            <person name="Lindquist E."/>
            <person name="Lipzen A."/>
            <person name="Khouja H.-R."/>
            <person name="Murat C."/>
            <person name="Ohm R."/>
            <person name="Olson A."/>
            <person name="Spatafora J."/>
            <person name="Veneault-Fourrey C."/>
            <person name="Henrissat B."/>
            <person name="Grigoriev I."/>
            <person name="Martin F."/>
            <person name="Perotto S."/>
        </authorList>
    </citation>
    <scope>NUCLEOTIDE SEQUENCE [LARGE SCALE GENOMIC DNA]</scope>
    <source>
        <strain evidence="3 4">F</strain>
    </source>
</reference>
<evidence type="ECO:0000256" key="2">
    <source>
        <dbReference type="ARBA" id="ARBA00023002"/>
    </source>
</evidence>
<dbReference type="PANTHER" id="PTHR43008">
    <property type="entry name" value="BENZIL REDUCTASE"/>
    <property type="match status" value="1"/>
</dbReference>
<dbReference type="GO" id="GO:0050664">
    <property type="term" value="F:oxidoreductase activity, acting on NAD(P)H, oxygen as acceptor"/>
    <property type="evidence" value="ECO:0007669"/>
    <property type="project" value="TreeGrafter"/>
</dbReference>
<sequence length="288" mass="29133">MSAPTPPPRNVVVIIGVGGMGLAIARRLGSGQHLILADFSEKALEAASASLEGEGYDNDAQKVDVSDFVSVQTLATAAGAKGTITAIIHTAGLSPAQAPTKAILDVDLLGTAHVLEAFLTVLSPGTSVVCIASMAGHMAQLSPALETHLAVAPVASLLTHAEIDPAQHPGQAYILAKRANQIRVQAMSGAYGAKGARVNTVSPGFIQTAMGAAELEGEMAMQIKQMIAISAAKRVGTPGDIADAVDFLVGTKSSMITGNDILVDGGTVAASKWIQAQMAAAHASGQAA</sequence>
<dbReference type="InterPro" id="IPR002347">
    <property type="entry name" value="SDR_fam"/>
</dbReference>
<dbReference type="Pfam" id="PF00106">
    <property type="entry name" value="adh_short"/>
    <property type="match status" value="1"/>
</dbReference>
<dbReference type="InterPro" id="IPR036291">
    <property type="entry name" value="NAD(P)-bd_dom_sf"/>
</dbReference>
<evidence type="ECO:0000313" key="4">
    <source>
        <dbReference type="Proteomes" id="UP000235786"/>
    </source>
</evidence>
<dbReference type="AlphaFoldDB" id="A0A2J6RTJ7"/>
<name>A0A2J6RTJ7_HYAVF</name>
<dbReference type="NCBIfam" id="NF005395">
    <property type="entry name" value="PRK06940.1"/>
    <property type="match status" value="1"/>
</dbReference>
<dbReference type="Gene3D" id="3.40.50.720">
    <property type="entry name" value="NAD(P)-binding Rossmann-like Domain"/>
    <property type="match status" value="1"/>
</dbReference>
<dbReference type="GO" id="GO:0016616">
    <property type="term" value="F:oxidoreductase activity, acting on the CH-OH group of donors, NAD or NADP as acceptor"/>
    <property type="evidence" value="ECO:0007669"/>
    <property type="project" value="UniProtKB-ARBA"/>
</dbReference>
<gene>
    <name evidence="3" type="ORF">L207DRAFT_511611</name>
</gene>
<dbReference type="EMBL" id="KZ613944">
    <property type="protein sequence ID" value="PMD41835.1"/>
    <property type="molecule type" value="Genomic_DNA"/>
</dbReference>
<keyword evidence="2" id="KW-0560">Oxidoreductase</keyword>
<evidence type="ECO:0000313" key="3">
    <source>
        <dbReference type="EMBL" id="PMD41835.1"/>
    </source>
</evidence>
<evidence type="ECO:0000256" key="1">
    <source>
        <dbReference type="ARBA" id="ARBA00006484"/>
    </source>
</evidence>
<dbReference type="OrthoDB" id="5840532at2759"/>
<dbReference type="PRINTS" id="PR00081">
    <property type="entry name" value="GDHRDH"/>
</dbReference>
<protein>
    <submittedName>
        <fullName evidence="3">Short-chain dehydrogenase/oxidoreductase</fullName>
    </submittedName>
</protein>
<dbReference type="Proteomes" id="UP000235786">
    <property type="component" value="Unassembled WGS sequence"/>
</dbReference>
<dbReference type="CDD" id="cd05233">
    <property type="entry name" value="SDR_c"/>
    <property type="match status" value="1"/>
</dbReference>
<dbReference type="STRING" id="1149755.A0A2J6RTJ7"/>
<dbReference type="SUPFAM" id="SSF51735">
    <property type="entry name" value="NAD(P)-binding Rossmann-fold domains"/>
    <property type="match status" value="1"/>
</dbReference>
<comment type="similarity">
    <text evidence="1">Belongs to the short-chain dehydrogenases/reductases (SDR) family.</text>
</comment>
<accession>A0A2J6RTJ7</accession>
<dbReference type="PANTHER" id="PTHR43008:SF4">
    <property type="entry name" value="CHAIN DEHYDROGENASE, PUTATIVE (AFU_ORTHOLOGUE AFUA_4G08710)-RELATED"/>
    <property type="match status" value="1"/>
</dbReference>